<dbReference type="PIRSF" id="PIRSF034934">
    <property type="entry name" value="AbiF_AbiD"/>
    <property type="match status" value="1"/>
</dbReference>
<dbReference type="InterPro" id="IPR011664">
    <property type="entry name" value="Abi_system_AbiD/AbiF-like"/>
</dbReference>
<dbReference type="Pfam" id="PF07751">
    <property type="entry name" value="Abi_2"/>
    <property type="match status" value="1"/>
</dbReference>
<gene>
    <name evidence="1" type="ORF">T23_16910</name>
</gene>
<dbReference type="RefSeq" id="WP_161832822.1">
    <property type="nucleotide sequence ID" value="NZ_AP028127.1"/>
</dbReference>
<evidence type="ECO:0000313" key="2">
    <source>
        <dbReference type="Proteomes" id="UP001432099"/>
    </source>
</evidence>
<organism evidence="1 2">
    <name type="scientific">Turicibacter faecis</name>
    <dbReference type="NCBI Taxonomy" id="2963365"/>
    <lineage>
        <taxon>Bacteria</taxon>
        <taxon>Bacillati</taxon>
        <taxon>Bacillota</taxon>
        <taxon>Erysipelotrichia</taxon>
        <taxon>Erysipelotrichales</taxon>
        <taxon>Turicibacteraceae</taxon>
        <taxon>Turicibacter</taxon>
    </lineage>
</organism>
<evidence type="ECO:0000313" key="1">
    <source>
        <dbReference type="EMBL" id="BEH91589.1"/>
    </source>
</evidence>
<accession>A0ABN6ZCS7</accession>
<dbReference type="InterPro" id="IPR017034">
    <property type="entry name" value="Abi_system_AbiD/AbiF"/>
</dbReference>
<protein>
    <submittedName>
        <fullName evidence="1">ABC transporter permease</fullName>
    </submittedName>
</protein>
<dbReference type="EMBL" id="AP028127">
    <property type="protein sequence ID" value="BEH91589.1"/>
    <property type="molecule type" value="Genomic_DNA"/>
</dbReference>
<name>A0ABN6ZCS7_9FIRM</name>
<keyword evidence="2" id="KW-1185">Reference proteome</keyword>
<proteinExistence type="predicted"/>
<sequence length="295" mass="35470">MGHPIKPYLSIEQQIDHLKNKEKMTINNVAFAKKVLSRINYYHLSGYWYNLYDNNKEFIPGTTFEQIYKLYQFDCKLRFLITQLLKDLELKFKAHIANYIGEQWGPLGYQGVKHFYDEDSHINFLYILNKKKKQYKNKPFVQHHIDNYDGKLPIWAVIEILSFSDVTKFYKSFYDADRKKLLKKNYKNNWDIIKNATETPKWIITLCNIRNICAHYERLYNIRLVNSVKLPQKYANYNIKTNKLFAAIIILMLLLDDNQIKSKFITDLKMLFNQYNFINIQQMGFPNNWEDILKL</sequence>
<reference evidence="1" key="1">
    <citation type="journal article" date="2024" name="Int. J. Syst. Evol. Microbiol.">
        <title>Turicibacter faecis sp. nov., isolated from faeces of heart failure mouse model.</title>
        <authorList>
            <person name="Imamura Y."/>
            <person name="Motooka D."/>
            <person name="Nakajima Y."/>
            <person name="Ito S."/>
            <person name="Kitakaze M."/>
            <person name="Iida T."/>
            <person name="Nakamura S."/>
        </authorList>
    </citation>
    <scope>NUCLEOTIDE SEQUENCE</scope>
    <source>
        <strain evidence="1">TC023</strain>
    </source>
</reference>
<dbReference type="Proteomes" id="UP001432099">
    <property type="component" value="Chromosome"/>
</dbReference>